<feature type="transmembrane region" description="Helical" evidence="1">
    <location>
        <begin position="68"/>
        <end position="86"/>
    </location>
</feature>
<keyword evidence="1" id="KW-0472">Membrane</keyword>
<keyword evidence="1" id="KW-0812">Transmembrane</keyword>
<reference evidence="3" key="1">
    <citation type="submission" date="2015-12" db="EMBL/GenBank/DDBJ databases">
        <title>Update maize B73 reference genome by single molecule sequencing technologies.</title>
        <authorList>
            <consortium name="Maize Genome Sequencing Project"/>
            <person name="Ware D."/>
        </authorList>
    </citation>
    <scope>NUCLEOTIDE SEQUENCE [LARGE SCALE GENOMIC DNA]</scope>
    <source>
        <strain evidence="3">cv. B73</strain>
    </source>
</reference>
<keyword evidence="3" id="KW-1185">Reference proteome</keyword>
<proteinExistence type="predicted"/>
<dbReference type="Proteomes" id="UP000007305">
    <property type="component" value="Chromosome 2"/>
</dbReference>
<protein>
    <submittedName>
        <fullName evidence="2">Uncharacterized protein</fullName>
    </submittedName>
</protein>
<feature type="transmembrane region" description="Helical" evidence="1">
    <location>
        <begin position="130"/>
        <end position="153"/>
    </location>
</feature>
<organism evidence="2 3">
    <name type="scientific">Zea mays</name>
    <name type="common">Maize</name>
    <dbReference type="NCBI Taxonomy" id="4577"/>
    <lineage>
        <taxon>Eukaryota</taxon>
        <taxon>Viridiplantae</taxon>
        <taxon>Streptophyta</taxon>
        <taxon>Embryophyta</taxon>
        <taxon>Tracheophyta</taxon>
        <taxon>Spermatophyta</taxon>
        <taxon>Magnoliopsida</taxon>
        <taxon>Liliopsida</taxon>
        <taxon>Poales</taxon>
        <taxon>Poaceae</taxon>
        <taxon>PACMAD clade</taxon>
        <taxon>Panicoideae</taxon>
        <taxon>Andropogonodae</taxon>
        <taxon>Andropogoneae</taxon>
        <taxon>Tripsacinae</taxon>
        <taxon>Zea</taxon>
    </lineage>
</organism>
<reference evidence="2" key="2">
    <citation type="submission" date="2019-07" db="EMBL/GenBank/DDBJ databases">
        <authorList>
            <person name="Seetharam A."/>
            <person name="Woodhouse M."/>
            <person name="Cannon E."/>
        </authorList>
    </citation>
    <scope>NUCLEOTIDE SEQUENCE [LARGE SCALE GENOMIC DNA]</scope>
    <source>
        <strain evidence="2">cv. B73</strain>
    </source>
</reference>
<evidence type="ECO:0000313" key="3">
    <source>
        <dbReference type="Proteomes" id="UP000007305"/>
    </source>
</evidence>
<dbReference type="Gramene" id="Zm00001eb102270_T001">
    <property type="protein sequence ID" value="Zm00001eb102270_P001"/>
    <property type="gene ID" value="Zm00001eb102270"/>
</dbReference>
<keyword evidence="1" id="KW-1133">Transmembrane helix</keyword>
<name>A0A804MPK9_MAIZE</name>
<dbReference type="EnsemblPlants" id="Zm00001eb102270_T001">
    <property type="protein sequence ID" value="Zm00001eb102270_P001"/>
    <property type="gene ID" value="Zm00001eb102270"/>
</dbReference>
<evidence type="ECO:0000313" key="2">
    <source>
        <dbReference type="EnsemblPlants" id="Zm00001eb102270_P001"/>
    </source>
</evidence>
<evidence type="ECO:0000256" key="1">
    <source>
        <dbReference type="SAM" id="Phobius"/>
    </source>
</evidence>
<accession>A0A804MPK9</accession>
<dbReference type="InParanoid" id="A0A804MPK9"/>
<sequence>MERRGHQRAEWQQINGIHGCFFSSELLSTSLRDSLAGELQWWSSEPDLGDPGFIDKLLSLVTRRRNDITRALVLGLFTWFSMLASARRTFSGTRTLPGFSWAPVDAISSFSLLLPPSWPTMMFSGCFSSTLHVLSAAAISFAVCVLCSTSFALNRALVSLASVSSVCLFSSKFSMLCTSPNSFVSLACVCSST</sequence>
<dbReference type="AlphaFoldDB" id="A0A804MPK9"/>
<reference evidence="2" key="3">
    <citation type="submission" date="2021-05" db="UniProtKB">
        <authorList>
            <consortium name="EnsemblPlants"/>
        </authorList>
    </citation>
    <scope>IDENTIFICATION</scope>
    <source>
        <strain evidence="2">cv. B73</strain>
    </source>
</reference>